<feature type="transmembrane region" description="Helical" evidence="5">
    <location>
        <begin position="857"/>
        <end position="877"/>
    </location>
</feature>
<dbReference type="GO" id="GO:0005737">
    <property type="term" value="C:cytoplasm"/>
    <property type="evidence" value="ECO:0007669"/>
    <property type="project" value="TreeGrafter"/>
</dbReference>
<dbReference type="Proteomes" id="UP000198372">
    <property type="component" value="Unassembled WGS sequence"/>
</dbReference>
<dbReference type="GO" id="GO:0016757">
    <property type="term" value="F:glycosyltransferase activity"/>
    <property type="evidence" value="ECO:0007669"/>
    <property type="project" value="TreeGrafter"/>
</dbReference>
<keyword evidence="6" id="KW-0732">Signal</keyword>
<keyword evidence="2 5" id="KW-0812">Transmembrane</keyword>
<evidence type="ECO:0000256" key="5">
    <source>
        <dbReference type="SAM" id="Phobius"/>
    </source>
</evidence>
<feature type="signal peptide" evidence="6">
    <location>
        <begin position="1"/>
        <end position="24"/>
    </location>
</feature>
<accession>A0A238FBE6</accession>
<gene>
    <name evidence="7" type="ORF">BQ2448_2758</name>
</gene>
<evidence type="ECO:0000256" key="4">
    <source>
        <dbReference type="SAM" id="MobiDB-lite"/>
    </source>
</evidence>
<keyword evidence="3 5" id="KW-1133">Transmembrane helix</keyword>
<dbReference type="EMBL" id="FMSP01000007">
    <property type="protein sequence ID" value="SCV71170.1"/>
    <property type="molecule type" value="Genomic_DNA"/>
</dbReference>
<feature type="compositionally biased region" description="Low complexity" evidence="4">
    <location>
        <begin position="813"/>
        <end position="829"/>
    </location>
</feature>
<evidence type="ECO:0000256" key="2">
    <source>
        <dbReference type="ARBA" id="ARBA00022692"/>
    </source>
</evidence>
<reference evidence="8" key="1">
    <citation type="submission" date="2016-09" db="EMBL/GenBank/DDBJ databases">
        <authorList>
            <person name="Jeantristanb JTB J.-T."/>
            <person name="Ricardo R."/>
        </authorList>
    </citation>
    <scope>NUCLEOTIDE SEQUENCE [LARGE SCALE GENOMIC DNA]</scope>
</reference>
<comment type="subcellular location">
    <subcellularLocation>
        <location evidence="1">Membrane</location>
        <topology evidence="1">Single-pass membrane protein</topology>
    </subcellularLocation>
</comment>
<evidence type="ECO:0000256" key="1">
    <source>
        <dbReference type="ARBA" id="ARBA00004167"/>
    </source>
</evidence>
<dbReference type="GO" id="GO:0016020">
    <property type="term" value="C:membrane"/>
    <property type="evidence" value="ECO:0007669"/>
    <property type="project" value="UniProtKB-SubCell"/>
</dbReference>
<keyword evidence="8" id="KW-1185">Reference proteome</keyword>
<sequence length="896" mass="99788">MMVMPLSPFSFLLTSVITTQTVHTMPLHFDSSARQSRPFDCSPGDNLTDRSSRPTVGDATGVNGCSRDRRQRPHRWYHEDRIWFVALLVCSTCALTVFHVQGSDHPLSWLRQSVTTTRPLESRLPLTGLFTDRVPSQHLGRRQDRDDEGTTIPAWADYNAISSNTLPLSNTIAPVYMHHLFEAKVEQPYNRVHIVSAFVDSRPLVVPNARREILMHGVLNGTEWVKNSAHEYPDGFIECTVLIRQPDGTIMTTSGGVKSLLAYHLTGHHMTLSQGQFVCSLARMPQTTYSAVDWDEAEIYVTLNPIDTPPPNDVFIRVRPIAALDLDEHHTGRGQGGVCLAPLRSELYASSLRDHISYQKSLGFTRIYIYLMDPGRITLSVLRELASTNSNIVLIRWGIPRDWSVTAGPGRMPMDRKFDVDPSKWSLPGIEVLDPAREALLGTSWGQESVGVWYWGQNLAAQDCQMRAMADGVRWVAVVDWDEYLVMQPSDKLTWSPPSRFADPIAAMEPFLQWARQVPRPLTFHRHTGYMLSPSAAQGVQVDVEAVAKGMLPTSLLFAQSFGEYECQSRSPPPETPVLKEVMDRFGHWDWVHPGATVPQAFSTPVASPYFPYGTRSKKILDPWAYFLDSTHFTEVGYVAYALDFGACSKSSSIITNKEMSQRECVETVVRAFGSHGVPVPVTKAVIDNRPKFAGRPSKITGSSGSLRHFRVKMLVVLATLRLTKNLTDLSPSLLSSDESREVRSDHSTRDCHSLPQEWSVVHVMEQSLKWIFEDRAEARTTVHQRPTPKVVVTSTQGSRPARPSTIKKPVKTKVGVVTTTQHSSGSSSKDSEMEEIEGQPTRGSFKLRQAWSSSPLLFSTGALLVAVAAALIYLLVAQAEGSDPTPEGYVMVEQA</sequence>
<evidence type="ECO:0000256" key="6">
    <source>
        <dbReference type="SAM" id="SignalP"/>
    </source>
</evidence>
<feature type="region of interest" description="Disordered" evidence="4">
    <location>
        <begin position="783"/>
        <end position="842"/>
    </location>
</feature>
<evidence type="ECO:0000313" key="8">
    <source>
        <dbReference type="Proteomes" id="UP000198372"/>
    </source>
</evidence>
<dbReference type="OrthoDB" id="2532871at2759"/>
<evidence type="ECO:0000256" key="3">
    <source>
        <dbReference type="ARBA" id="ARBA00022989"/>
    </source>
</evidence>
<feature type="region of interest" description="Disordered" evidence="4">
    <location>
        <begin position="32"/>
        <end position="70"/>
    </location>
</feature>
<proteinExistence type="predicted"/>
<organism evidence="7 8">
    <name type="scientific">Microbotryum intermedium</name>
    <dbReference type="NCBI Taxonomy" id="269621"/>
    <lineage>
        <taxon>Eukaryota</taxon>
        <taxon>Fungi</taxon>
        <taxon>Dikarya</taxon>
        <taxon>Basidiomycota</taxon>
        <taxon>Pucciniomycotina</taxon>
        <taxon>Microbotryomycetes</taxon>
        <taxon>Microbotryales</taxon>
        <taxon>Microbotryaceae</taxon>
        <taxon>Microbotryum</taxon>
    </lineage>
</organism>
<dbReference type="PANTHER" id="PTHR21461:SF69">
    <property type="entry name" value="GLYCOSYLTRANSFERASE FAMILY 92 PROTEIN"/>
    <property type="match status" value="1"/>
</dbReference>
<protein>
    <submittedName>
        <fullName evidence="7">BQ2448_2758 protein</fullName>
    </submittedName>
</protein>
<dbReference type="AlphaFoldDB" id="A0A238FBE6"/>
<dbReference type="PANTHER" id="PTHR21461">
    <property type="entry name" value="GLYCOSYLTRANSFERASE FAMILY 92 PROTEIN"/>
    <property type="match status" value="1"/>
</dbReference>
<evidence type="ECO:0000313" key="7">
    <source>
        <dbReference type="EMBL" id="SCV71170.1"/>
    </source>
</evidence>
<feature type="chain" id="PRO_5012737396" evidence="6">
    <location>
        <begin position="25"/>
        <end position="896"/>
    </location>
</feature>
<name>A0A238FBE6_9BASI</name>
<keyword evidence="5" id="KW-0472">Membrane</keyword>